<organism evidence="2 3">
    <name type="scientific">Marinobacter salsuginis</name>
    <dbReference type="NCBI Taxonomy" id="418719"/>
    <lineage>
        <taxon>Bacteria</taxon>
        <taxon>Pseudomonadati</taxon>
        <taxon>Pseudomonadota</taxon>
        <taxon>Gammaproteobacteria</taxon>
        <taxon>Pseudomonadales</taxon>
        <taxon>Marinobacteraceae</taxon>
        <taxon>Marinobacter</taxon>
    </lineage>
</organism>
<evidence type="ECO:0000256" key="1">
    <source>
        <dbReference type="SAM" id="Phobius"/>
    </source>
</evidence>
<evidence type="ECO:0008006" key="4">
    <source>
        <dbReference type="Google" id="ProtNLM"/>
    </source>
</evidence>
<feature type="transmembrane region" description="Helical" evidence="1">
    <location>
        <begin position="31"/>
        <end position="51"/>
    </location>
</feature>
<evidence type="ECO:0000313" key="2">
    <source>
        <dbReference type="EMBL" id="GBO85429.1"/>
    </source>
</evidence>
<reference evidence="2 3" key="1">
    <citation type="journal article" date="2019" name="J. Gen. Appl. Microbiol.">
        <title>Aerobic degradation of cis-dichloroethene by the marine bacterium Marinobacter salsuginis strain 5N-3.</title>
        <authorList>
            <person name="Inoue Y."/>
            <person name="Fukunaga Y."/>
            <person name="Katsumata H."/>
            <person name="Ohji S."/>
            <person name="Hosoyama A."/>
            <person name="Mori K."/>
            <person name="Ando K."/>
        </authorList>
    </citation>
    <scope>NUCLEOTIDE SEQUENCE [LARGE SCALE GENOMIC DNA]</scope>
    <source>
        <strain evidence="2 3">5N-3</strain>
    </source>
</reference>
<evidence type="ECO:0000313" key="3">
    <source>
        <dbReference type="Proteomes" id="UP000340077"/>
    </source>
</evidence>
<dbReference type="AlphaFoldDB" id="A0A5M3PRS0"/>
<protein>
    <recommendedName>
        <fullName evidence="4">SMODS-associating 2TM beta-strand rich effector domain-containing protein</fullName>
    </recommendedName>
</protein>
<comment type="caution">
    <text evidence="2">The sequence shown here is derived from an EMBL/GenBank/DDBJ whole genome shotgun (WGS) entry which is preliminary data.</text>
</comment>
<name>A0A5M3PRS0_9GAMM</name>
<accession>A0A5M3PRS0</accession>
<dbReference type="EMBL" id="BGZH01000003">
    <property type="protein sequence ID" value="GBO85429.1"/>
    <property type="molecule type" value="Genomic_DNA"/>
</dbReference>
<feature type="transmembrane region" description="Helical" evidence="1">
    <location>
        <begin position="7"/>
        <end position="25"/>
    </location>
</feature>
<keyword evidence="1" id="KW-1133">Transmembrane helix</keyword>
<proteinExistence type="predicted"/>
<dbReference type="RefSeq" id="WP_069185220.1">
    <property type="nucleotide sequence ID" value="NZ_BGZH01000003.1"/>
</dbReference>
<gene>
    <name evidence="2" type="ORF">MS5N3_28800</name>
</gene>
<keyword evidence="1" id="KW-0472">Membrane</keyword>
<keyword evidence="3" id="KW-1185">Reference proteome</keyword>
<keyword evidence="1" id="KW-0812">Transmembrane</keyword>
<dbReference type="Proteomes" id="UP000340077">
    <property type="component" value="Unassembled WGS sequence"/>
</dbReference>
<sequence length="216" mass="24591">MAKKTRTLLFVIVVGVLTAVISFFKSGEFNLFTLLQAGIIASLLNLLILLYEHYGWRMVLLKNAATSPNFRGTWEFEKPDVFSITKLCKYDNLKGGYLTVQQSDSHILVNILWDGDEPSELRIKSPTAVNQDRCSFSGHFVEHPAESTHGFGAFITFSSRYPSKFVLRYRTDHGVTGEIKAENRKPWIANTIKQAKKDSNRVPTLNEKVLFAMRWN</sequence>